<dbReference type="AlphaFoldDB" id="A0AAD4PZJ3"/>
<dbReference type="EMBL" id="JAJTJA010000005">
    <property type="protein sequence ID" value="KAH8699086.1"/>
    <property type="molecule type" value="Genomic_DNA"/>
</dbReference>
<reference evidence="1" key="1">
    <citation type="submission" date="2021-12" db="EMBL/GenBank/DDBJ databases">
        <title>Convergent genome expansion in fungi linked to evolution of root-endophyte symbiosis.</title>
        <authorList>
            <consortium name="DOE Joint Genome Institute"/>
            <person name="Ke Y.-H."/>
            <person name="Bonito G."/>
            <person name="Liao H.-L."/>
            <person name="Looney B."/>
            <person name="Rojas-Flechas A."/>
            <person name="Nash J."/>
            <person name="Hameed K."/>
            <person name="Schadt C."/>
            <person name="Martin F."/>
            <person name="Crous P.W."/>
            <person name="Miettinen O."/>
            <person name="Magnuson J.K."/>
            <person name="Labbe J."/>
            <person name="Jacobson D."/>
            <person name="Doktycz M.J."/>
            <person name="Veneault-Fourrey C."/>
            <person name="Kuo A."/>
            <person name="Mondo S."/>
            <person name="Calhoun S."/>
            <person name="Riley R."/>
            <person name="Ohm R."/>
            <person name="LaButti K."/>
            <person name="Andreopoulos B."/>
            <person name="Pangilinan J."/>
            <person name="Nolan M."/>
            <person name="Tritt A."/>
            <person name="Clum A."/>
            <person name="Lipzen A."/>
            <person name="Daum C."/>
            <person name="Barry K."/>
            <person name="Grigoriev I.V."/>
            <person name="Vilgalys R."/>
        </authorList>
    </citation>
    <scope>NUCLEOTIDE SEQUENCE</scope>
    <source>
        <strain evidence="1">PMI_201</strain>
    </source>
</reference>
<dbReference type="Proteomes" id="UP001201262">
    <property type="component" value="Unassembled WGS sequence"/>
</dbReference>
<name>A0AAD4PZJ3_9EURO</name>
<accession>A0AAD4PZJ3</accession>
<proteinExistence type="predicted"/>
<gene>
    <name evidence="1" type="ORF">BGW36DRAFT_293261</name>
</gene>
<dbReference type="GeneID" id="70241272"/>
<evidence type="ECO:0000313" key="2">
    <source>
        <dbReference type="Proteomes" id="UP001201262"/>
    </source>
</evidence>
<organism evidence="1 2">
    <name type="scientific">Talaromyces proteolyticus</name>
    <dbReference type="NCBI Taxonomy" id="1131652"/>
    <lineage>
        <taxon>Eukaryota</taxon>
        <taxon>Fungi</taxon>
        <taxon>Dikarya</taxon>
        <taxon>Ascomycota</taxon>
        <taxon>Pezizomycotina</taxon>
        <taxon>Eurotiomycetes</taxon>
        <taxon>Eurotiomycetidae</taxon>
        <taxon>Eurotiales</taxon>
        <taxon>Trichocomaceae</taxon>
        <taxon>Talaromyces</taxon>
        <taxon>Talaromyces sect. Bacilispori</taxon>
    </lineage>
</organism>
<evidence type="ECO:0000313" key="1">
    <source>
        <dbReference type="EMBL" id="KAH8699086.1"/>
    </source>
</evidence>
<protein>
    <submittedName>
        <fullName evidence="1">Uncharacterized protein</fullName>
    </submittedName>
</protein>
<keyword evidence="2" id="KW-1185">Reference proteome</keyword>
<comment type="caution">
    <text evidence="1">The sequence shown here is derived from an EMBL/GenBank/DDBJ whole genome shotgun (WGS) entry which is preliminary data.</text>
</comment>
<sequence length="50" mass="6168">MLIFNQDATLYGHTDPIKWWAREPYAHHRYRDTEEDPYNVTKRFIHAHIL</sequence>
<dbReference type="RefSeq" id="XP_046073550.1">
    <property type="nucleotide sequence ID" value="XM_046210985.1"/>
</dbReference>